<dbReference type="EMBL" id="UOFP01000099">
    <property type="protein sequence ID" value="VAW85554.1"/>
    <property type="molecule type" value="Genomic_DNA"/>
</dbReference>
<evidence type="ECO:0000256" key="4">
    <source>
        <dbReference type="ARBA" id="ARBA00022691"/>
    </source>
</evidence>
<evidence type="ECO:0000256" key="1">
    <source>
        <dbReference type="ARBA" id="ARBA00022552"/>
    </source>
</evidence>
<dbReference type="HAMAP" id="MF_01547">
    <property type="entry name" value="RNA_methyltr_E"/>
    <property type="match status" value="1"/>
</dbReference>
<evidence type="ECO:0000259" key="5">
    <source>
        <dbReference type="Pfam" id="PF01728"/>
    </source>
</evidence>
<evidence type="ECO:0000256" key="3">
    <source>
        <dbReference type="ARBA" id="ARBA00022679"/>
    </source>
</evidence>
<dbReference type="PANTHER" id="PTHR10920:SF18">
    <property type="entry name" value="RRNA METHYLTRANSFERASE 2, MITOCHONDRIAL"/>
    <property type="match status" value="1"/>
</dbReference>
<reference evidence="6" key="1">
    <citation type="submission" date="2018-06" db="EMBL/GenBank/DDBJ databases">
        <authorList>
            <person name="Zhirakovskaya E."/>
        </authorList>
    </citation>
    <scope>NUCLEOTIDE SEQUENCE</scope>
</reference>
<keyword evidence="3 6" id="KW-0808">Transferase</keyword>
<dbReference type="AlphaFoldDB" id="A0A3B0ZVS2"/>
<dbReference type="SUPFAM" id="SSF53335">
    <property type="entry name" value="S-adenosyl-L-methionine-dependent methyltransferases"/>
    <property type="match status" value="1"/>
</dbReference>
<dbReference type="InterPro" id="IPR002877">
    <property type="entry name" value="RNA_MeTrfase_FtsJ_dom"/>
</dbReference>
<keyword evidence="1" id="KW-0698">rRNA processing</keyword>
<proteinExistence type="inferred from homology"/>
<dbReference type="InterPro" id="IPR015507">
    <property type="entry name" value="rRNA-MeTfrase_E"/>
</dbReference>
<name>A0A3B0ZVS2_9ZZZZ</name>
<evidence type="ECO:0000256" key="2">
    <source>
        <dbReference type="ARBA" id="ARBA00022603"/>
    </source>
</evidence>
<keyword evidence="2 6" id="KW-0489">Methyltransferase</keyword>
<dbReference type="Pfam" id="PF01728">
    <property type="entry name" value="FtsJ"/>
    <property type="match status" value="1"/>
</dbReference>
<organism evidence="6">
    <name type="scientific">hydrothermal vent metagenome</name>
    <dbReference type="NCBI Taxonomy" id="652676"/>
    <lineage>
        <taxon>unclassified sequences</taxon>
        <taxon>metagenomes</taxon>
        <taxon>ecological metagenomes</taxon>
    </lineage>
</organism>
<dbReference type="InterPro" id="IPR029063">
    <property type="entry name" value="SAM-dependent_MTases_sf"/>
</dbReference>
<dbReference type="EC" id="2.1.1.166" evidence="6"/>
<protein>
    <submittedName>
        <fullName evidence="6">23S rRNA (Uridine(2552)-2'-O)-methyltransferase</fullName>
        <ecNumber evidence="6">2.1.1.166</ecNumber>
    </submittedName>
</protein>
<dbReference type="InterPro" id="IPR050082">
    <property type="entry name" value="RNA_methyltr_RlmE"/>
</dbReference>
<gene>
    <name evidence="6" type="ORF">MNBD_GAMMA18-2451</name>
</gene>
<keyword evidence="4" id="KW-0949">S-adenosyl-L-methionine</keyword>
<sequence>MAKIASNKKMTNSSRRWLEEHLDDEYVLRAKREGYRSRAVYKLLEIDDKDKLLRSGMTVIDLGAAPGGWSQVARRRLGERGRVLALDILEMDALAGVEFIQGDFREAEAIDAMMKMLANSTADLVMSDMAPNMSGVRDMDKIRAMYLVELAFDLAKQVLRPGGDLLMKVFHGPGYDQLIKELRGCFDRVVTRKPKASRNRSSEVYLLARGFRL</sequence>
<dbReference type="PIRSF" id="PIRSF005461">
    <property type="entry name" value="23S_rRNA_mtase"/>
    <property type="match status" value="1"/>
</dbReference>
<dbReference type="Gene3D" id="3.40.50.150">
    <property type="entry name" value="Vaccinia Virus protein VP39"/>
    <property type="match status" value="1"/>
</dbReference>
<dbReference type="NCBIfam" id="NF008390">
    <property type="entry name" value="PRK11188.1"/>
    <property type="match status" value="1"/>
</dbReference>
<feature type="domain" description="Ribosomal RNA methyltransferase FtsJ" evidence="5">
    <location>
        <begin position="35"/>
        <end position="211"/>
    </location>
</feature>
<accession>A0A3B0ZVS2</accession>
<dbReference type="PANTHER" id="PTHR10920">
    <property type="entry name" value="RIBOSOMAL RNA METHYLTRANSFERASE"/>
    <property type="match status" value="1"/>
</dbReference>
<dbReference type="FunFam" id="3.40.50.150:FF:000005">
    <property type="entry name" value="Ribosomal RNA large subunit methyltransferase E"/>
    <property type="match status" value="1"/>
</dbReference>
<dbReference type="GO" id="GO:0008650">
    <property type="term" value="F:rRNA (uridine-2'-O-)-methyltransferase activity"/>
    <property type="evidence" value="ECO:0007669"/>
    <property type="project" value="TreeGrafter"/>
</dbReference>
<evidence type="ECO:0000313" key="6">
    <source>
        <dbReference type="EMBL" id="VAW85554.1"/>
    </source>
</evidence>